<proteinExistence type="predicted"/>
<name>A0A2Z3H4S8_9BACT</name>
<dbReference type="RefSeq" id="WP_010035920.1">
    <property type="nucleotide sequence ID" value="NZ_CP025958.1"/>
</dbReference>
<accession>A0A2Z3H4S8</accession>
<dbReference type="OrthoDB" id="121648at2"/>
<dbReference type="AlphaFoldDB" id="A0A2Z3H4S8"/>
<feature type="region of interest" description="Disordered" evidence="1">
    <location>
        <begin position="1"/>
        <end position="22"/>
    </location>
</feature>
<gene>
    <name evidence="2" type="ORF">C1280_05955</name>
</gene>
<protein>
    <submittedName>
        <fullName evidence="2">Uncharacterized protein</fullName>
    </submittedName>
</protein>
<dbReference type="Proteomes" id="UP000245802">
    <property type="component" value="Chromosome"/>
</dbReference>
<sequence>MERVASRSRVPGHPPPPAAPAIAAPSELRRRATALLDQQLWCWGRDVARPEGNILLGLGMCRYRAPDGRGTAYTGRVAGDGVVWLWGFGLLYCRPGVGGVFLRRYGFEPVLVGEPRHPVHTPERLGPFVRPVTGGERAAARELLRAATGWAAGYEHWVAETFGSGYRHASLASRGKPPAVPAKQMAGEWEHLAKKSIRLADPPPPPRGPWGPLFTALRITGRPRAVRTAPGASPRFATA</sequence>
<reference evidence="2 3" key="1">
    <citation type="submission" date="2018-01" db="EMBL/GenBank/DDBJ databases">
        <title>G. obscuriglobus.</title>
        <authorList>
            <person name="Franke J."/>
            <person name="Blomberg W."/>
            <person name="Selmecki A."/>
        </authorList>
    </citation>
    <scope>NUCLEOTIDE SEQUENCE [LARGE SCALE GENOMIC DNA]</scope>
    <source>
        <strain evidence="2 3">DSM 5831</strain>
    </source>
</reference>
<evidence type="ECO:0000313" key="2">
    <source>
        <dbReference type="EMBL" id="AWM36614.1"/>
    </source>
</evidence>
<organism evidence="2 3">
    <name type="scientific">Gemmata obscuriglobus</name>
    <dbReference type="NCBI Taxonomy" id="114"/>
    <lineage>
        <taxon>Bacteria</taxon>
        <taxon>Pseudomonadati</taxon>
        <taxon>Planctomycetota</taxon>
        <taxon>Planctomycetia</taxon>
        <taxon>Gemmatales</taxon>
        <taxon>Gemmataceae</taxon>
        <taxon>Gemmata</taxon>
    </lineage>
</organism>
<evidence type="ECO:0000313" key="3">
    <source>
        <dbReference type="Proteomes" id="UP000245802"/>
    </source>
</evidence>
<evidence type="ECO:0000256" key="1">
    <source>
        <dbReference type="SAM" id="MobiDB-lite"/>
    </source>
</evidence>
<dbReference type="KEGG" id="gog:C1280_05955"/>
<dbReference type="EMBL" id="CP025958">
    <property type="protein sequence ID" value="AWM36614.1"/>
    <property type="molecule type" value="Genomic_DNA"/>
</dbReference>
<keyword evidence="3" id="KW-1185">Reference proteome</keyword>